<name>H6QU52_PUCGT</name>
<dbReference type="KEGG" id="pgr:PGTG_22348"/>
<dbReference type="InParanoid" id="H6QU52"/>
<dbReference type="EMBL" id="DS178330">
    <property type="protein sequence ID" value="EHS64466.1"/>
    <property type="molecule type" value="Genomic_DNA"/>
</dbReference>
<dbReference type="HOGENOM" id="CLU_3143676_0_0_1"/>
<keyword evidence="2" id="KW-1185">Reference proteome</keyword>
<evidence type="ECO:0000313" key="2">
    <source>
        <dbReference type="Proteomes" id="UP000008783"/>
    </source>
</evidence>
<protein>
    <submittedName>
        <fullName evidence="1">Uncharacterized protein</fullName>
    </submittedName>
</protein>
<evidence type="ECO:0000313" key="1">
    <source>
        <dbReference type="EMBL" id="EHS64466.1"/>
    </source>
</evidence>
<dbReference type="GeneID" id="13541110"/>
<accession>H6QU52</accession>
<dbReference type="VEuPathDB" id="FungiDB:PGTG_22348"/>
<organism evidence="1 2">
    <name type="scientific">Puccinia graminis f. sp. tritici (strain CRL 75-36-700-3 / race SCCL)</name>
    <name type="common">Black stem rust fungus</name>
    <dbReference type="NCBI Taxonomy" id="418459"/>
    <lineage>
        <taxon>Eukaryota</taxon>
        <taxon>Fungi</taxon>
        <taxon>Dikarya</taxon>
        <taxon>Basidiomycota</taxon>
        <taxon>Pucciniomycotina</taxon>
        <taxon>Pucciniomycetes</taxon>
        <taxon>Pucciniales</taxon>
        <taxon>Pucciniaceae</taxon>
        <taxon>Puccinia</taxon>
    </lineage>
</organism>
<dbReference type="Proteomes" id="UP000008783">
    <property type="component" value="Unassembled WGS sequence"/>
</dbReference>
<sequence length="49" mass="5650">MKVLIHHYKGIKHTSPKLKQFYGCGIRHVQPLKQNETQARADEIAKGYS</sequence>
<proteinExistence type="predicted"/>
<reference evidence="2" key="1">
    <citation type="journal article" date="2011" name="Proc. Natl. Acad. Sci. U.S.A.">
        <title>Obligate biotrophy features unraveled by the genomic analysis of rust fungi.</title>
        <authorList>
            <person name="Duplessis S."/>
            <person name="Cuomo C.A."/>
            <person name="Lin Y.-C."/>
            <person name="Aerts A."/>
            <person name="Tisserant E."/>
            <person name="Veneault-Fourrey C."/>
            <person name="Joly D.L."/>
            <person name="Hacquard S."/>
            <person name="Amselem J."/>
            <person name="Cantarel B.L."/>
            <person name="Chiu R."/>
            <person name="Coutinho P.M."/>
            <person name="Feau N."/>
            <person name="Field M."/>
            <person name="Frey P."/>
            <person name="Gelhaye E."/>
            <person name="Goldberg J."/>
            <person name="Grabherr M.G."/>
            <person name="Kodira C.D."/>
            <person name="Kohler A."/>
            <person name="Kuees U."/>
            <person name="Lindquist E.A."/>
            <person name="Lucas S.M."/>
            <person name="Mago R."/>
            <person name="Mauceli E."/>
            <person name="Morin E."/>
            <person name="Murat C."/>
            <person name="Pangilinan J.L."/>
            <person name="Park R."/>
            <person name="Pearson M."/>
            <person name="Quesneville H."/>
            <person name="Rouhier N."/>
            <person name="Sakthikumar S."/>
            <person name="Salamov A.A."/>
            <person name="Schmutz J."/>
            <person name="Selles B."/>
            <person name="Shapiro H."/>
            <person name="Tanguay P."/>
            <person name="Tuskan G.A."/>
            <person name="Henrissat B."/>
            <person name="Van de Peer Y."/>
            <person name="Rouze P."/>
            <person name="Ellis J.G."/>
            <person name="Dodds P.N."/>
            <person name="Schein J.E."/>
            <person name="Zhong S."/>
            <person name="Hamelin R.C."/>
            <person name="Grigoriev I.V."/>
            <person name="Szabo L.J."/>
            <person name="Martin F."/>
        </authorList>
    </citation>
    <scope>NUCLEOTIDE SEQUENCE [LARGE SCALE GENOMIC DNA]</scope>
    <source>
        <strain evidence="2">CRL 75-36-700-3 / race SCCL</strain>
    </source>
</reference>
<dbReference type="RefSeq" id="XP_003888954.1">
    <property type="nucleotide sequence ID" value="XM_003888905.1"/>
</dbReference>
<gene>
    <name evidence="1" type="ORF">PGTG_22348</name>
</gene>
<dbReference type="AlphaFoldDB" id="H6QU52"/>